<dbReference type="AlphaFoldDB" id="A0A848E825"/>
<reference evidence="4 5" key="1">
    <citation type="submission" date="2020-03" db="EMBL/GenBank/DDBJ databases">
        <authorList>
            <person name="Sun Q."/>
        </authorList>
    </citation>
    <scope>NUCLEOTIDE SEQUENCE [LARGE SCALE GENOMIC DNA]</scope>
    <source>
        <strain evidence="4 5">JC162</strain>
    </source>
</reference>
<sequence length="375" mass="38171">MPHDVFLSYASADRAAADAVCAALETRGIVCWMAPRDVPAGADWGEAILTAIGRAHAMVLILSRNTASSVHVRNEVVTAVSQSLALVPVRIEDCQPGGALRLHLAGSHWLNVYPPPVEQHAEALAVGVRLALAADATIEIPRGQAAALVAAARASSAQRPAGPVAQERPLPRPAAPPPAMASKAVKAADPSPHAPQPGAGRGATVALGLIIVALVLVLGAAAWLYEPRIRALLGAASPAAPAAPQAPAQAAAVETPAPAAEPASAPRSFTAASPRPAAPAPRPAARLMNAADGTITNLFVARVEDGIGREDWLGNAQITSGNAVLVRAPEGQGCLFNLRVVYIGGRTEDRPGVDLCAAGELRFEGGKALAGSSRP</sequence>
<dbReference type="RefSeq" id="WP_170052791.1">
    <property type="nucleotide sequence ID" value="NZ_JABBKX010000001.1"/>
</dbReference>
<dbReference type="PROSITE" id="PS50104">
    <property type="entry name" value="TIR"/>
    <property type="match status" value="1"/>
</dbReference>
<feature type="transmembrane region" description="Helical" evidence="2">
    <location>
        <begin position="205"/>
        <end position="225"/>
    </location>
</feature>
<dbReference type="Proteomes" id="UP000548582">
    <property type="component" value="Unassembled WGS sequence"/>
</dbReference>
<keyword evidence="4" id="KW-0675">Receptor</keyword>
<evidence type="ECO:0000256" key="2">
    <source>
        <dbReference type="SAM" id="Phobius"/>
    </source>
</evidence>
<dbReference type="GO" id="GO:0007165">
    <property type="term" value="P:signal transduction"/>
    <property type="evidence" value="ECO:0007669"/>
    <property type="project" value="InterPro"/>
</dbReference>
<keyword evidence="2" id="KW-0472">Membrane</keyword>
<dbReference type="InterPro" id="IPR035897">
    <property type="entry name" value="Toll_tir_struct_dom_sf"/>
</dbReference>
<protein>
    <submittedName>
        <fullName evidence="4">Toll/interleukin-1 receptor domain-containing protein</fullName>
    </submittedName>
</protein>
<keyword evidence="2" id="KW-0812">Transmembrane</keyword>
<evidence type="ECO:0000256" key="1">
    <source>
        <dbReference type="SAM" id="MobiDB-lite"/>
    </source>
</evidence>
<feature type="region of interest" description="Disordered" evidence="1">
    <location>
        <begin position="247"/>
        <end position="283"/>
    </location>
</feature>
<evidence type="ECO:0000313" key="4">
    <source>
        <dbReference type="EMBL" id="NMJ40581.1"/>
    </source>
</evidence>
<dbReference type="SUPFAM" id="SSF52200">
    <property type="entry name" value="Toll/Interleukin receptor TIR domain"/>
    <property type="match status" value="1"/>
</dbReference>
<comment type="caution">
    <text evidence="4">The sequence shown here is derived from an EMBL/GenBank/DDBJ whole genome shotgun (WGS) entry which is preliminary data.</text>
</comment>
<dbReference type="InterPro" id="IPR000157">
    <property type="entry name" value="TIR_dom"/>
</dbReference>
<feature type="compositionally biased region" description="Low complexity" evidence="1">
    <location>
        <begin position="247"/>
        <end position="275"/>
    </location>
</feature>
<feature type="compositionally biased region" description="Low complexity" evidence="1">
    <location>
        <begin position="180"/>
        <end position="190"/>
    </location>
</feature>
<accession>A0A848E825</accession>
<gene>
    <name evidence="4" type="ORF">GWK16_04980</name>
</gene>
<evidence type="ECO:0000259" key="3">
    <source>
        <dbReference type="PROSITE" id="PS50104"/>
    </source>
</evidence>
<name>A0A848E825_9PROT</name>
<keyword evidence="5" id="KW-1185">Reference proteome</keyword>
<feature type="domain" description="TIR" evidence="3">
    <location>
        <begin position="1"/>
        <end position="130"/>
    </location>
</feature>
<feature type="region of interest" description="Disordered" evidence="1">
    <location>
        <begin position="158"/>
        <end position="199"/>
    </location>
</feature>
<organism evidence="4 5">
    <name type="scientific">Neoroseomonas marina</name>
    <dbReference type="NCBI Taxonomy" id="1232220"/>
    <lineage>
        <taxon>Bacteria</taxon>
        <taxon>Pseudomonadati</taxon>
        <taxon>Pseudomonadota</taxon>
        <taxon>Alphaproteobacteria</taxon>
        <taxon>Acetobacterales</taxon>
        <taxon>Acetobacteraceae</taxon>
        <taxon>Neoroseomonas</taxon>
    </lineage>
</organism>
<evidence type="ECO:0000313" key="5">
    <source>
        <dbReference type="Proteomes" id="UP000548582"/>
    </source>
</evidence>
<keyword evidence="2" id="KW-1133">Transmembrane helix</keyword>
<proteinExistence type="predicted"/>
<dbReference type="Gene3D" id="3.40.50.10140">
    <property type="entry name" value="Toll/interleukin-1 receptor homology (TIR) domain"/>
    <property type="match status" value="1"/>
</dbReference>
<dbReference type="EMBL" id="JABBKX010000001">
    <property type="protein sequence ID" value="NMJ40581.1"/>
    <property type="molecule type" value="Genomic_DNA"/>
</dbReference>
<dbReference type="Pfam" id="PF13676">
    <property type="entry name" value="TIR_2"/>
    <property type="match status" value="1"/>
</dbReference>